<evidence type="ECO:0000313" key="2">
    <source>
        <dbReference type="Proteomes" id="UP000516786"/>
    </source>
</evidence>
<protein>
    <submittedName>
        <fullName evidence="1">Uncharacterized protein</fullName>
    </submittedName>
</protein>
<proteinExistence type="predicted"/>
<evidence type="ECO:0000313" key="1">
    <source>
        <dbReference type="EMBL" id="QOD00961.1"/>
    </source>
</evidence>
<dbReference type="EMBL" id="CP061723">
    <property type="protein sequence ID" value="QOD00961.1"/>
    <property type="molecule type" value="Genomic_DNA"/>
</dbReference>
<organism evidence="1 2">
    <name type="scientific">Pseudomonas putida</name>
    <name type="common">Arthrobacter siderocapsulatus</name>
    <dbReference type="NCBI Taxonomy" id="303"/>
    <lineage>
        <taxon>Bacteria</taxon>
        <taxon>Pseudomonadati</taxon>
        <taxon>Pseudomonadota</taxon>
        <taxon>Gammaproteobacteria</taxon>
        <taxon>Pseudomonadales</taxon>
        <taxon>Pseudomonadaceae</taxon>
        <taxon>Pseudomonas</taxon>
    </lineage>
</organism>
<reference evidence="1 2" key="1">
    <citation type="submission" date="2020-09" db="EMBL/GenBank/DDBJ databases">
        <title>Co-existence of a novel multidrug-resistance efflux pump with carbapenem resistance gene blaVIM-2 in one megaplasmid in Pseudomonas putida.</title>
        <authorList>
            <person name="Peng K."/>
            <person name="Li R."/>
        </authorList>
    </citation>
    <scope>NUCLEOTIDE SEQUENCE [LARGE SCALE GENOMIC DNA]</scope>
    <source>
        <strain evidence="1 2">ZXPA-20</strain>
    </source>
</reference>
<accession>A0ABD7BKG9</accession>
<gene>
    <name evidence="1" type="ORF">ID616_12165</name>
</gene>
<name>A0ABD7BKG9_PSEPU</name>
<dbReference type="AlphaFoldDB" id="A0ABD7BKG9"/>
<sequence>MPIPYPSYWVTALDDREPLITDPEARVAVLRQMAYECYRRSEVSFEDMGDMLELADAARDWALMEHEEAWAIGLLGKYEPDNPLGHQVIKGAGKPPGCE</sequence>
<dbReference type="Proteomes" id="UP000516786">
    <property type="component" value="Chromosome"/>
</dbReference>